<proteinExistence type="predicted"/>
<evidence type="ECO:0000313" key="5">
    <source>
        <dbReference type="Proteomes" id="UP000288789"/>
    </source>
</evidence>
<accession>A0A443Z7W7</accession>
<dbReference type="SUPFAM" id="SSF56925">
    <property type="entry name" value="OMPA-like"/>
    <property type="match status" value="1"/>
</dbReference>
<dbReference type="AlphaFoldDB" id="A0A443Z7W7"/>
<sequence>MKTIFKISAIAAVMATAMGTTAANAQQAPSFDKLGVSYISYDLDGETLNGAGAHLNMSINPEWFFSAEYIYASDDYNAGGFSVDAESASLYGNIGYKFYNMGNTVGYVAGGLVYNDAEVRSSGFGNYSEDDTGWNAQIGLRSRLTNDIEVDANVRHVDIYDGSDQEWTVAGRYFITQEFSLGAGYTLIDSDNSYMALTGSFHF</sequence>
<evidence type="ECO:0000256" key="1">
    <source>
        <dbReference type="ARBA" id="ARBA00022729"/>
    </source>
</evidence>
<keyword evidence="5" id="KW-1185">Reference proteome</keyword>
<dbReference type="Proteomes" id="UP000288789">
    <property type="component" value="Unassembled WGS sequence"/>
</dbReference>
<evidence type="ECO:0000259" key="3">
    <source>
        <dbReference type="Pfam" id="PF13505"/>
    </source>
</evidence>
<gene>
    <name evidence="4" type="ORF">EGC76_01745</name>
</gene>
<dbReference type="Pfam" id="PF13505">
    <property type="entry name" value="OMP_b-brl"/>
    <property type="match status" value="1"/>
</dbReference>
<comment type="caution">
    <text evidence="4">The sequence shown here is derived from an EMBL/GenBank/DDBJ whole genome shotgun (WGS) entry which is preliminary data.</text>
</comment>
<dbReference type="InterPro" id="IPR027385">
    <property type="entry name" value="Beta-barrel_OMP"/>
</dbReference>
<dbReference type="EMBL" id="RSFE01000001">
    <property type="protein sequence ID" value="RWU12961.1"/>
    <property type="molecule type" value="Genomic_DNA"/>
</dbReference>
<dbReference type="RefSeq" id="WP_128351288.1">
    <property type="nucleotide sequence ID" value="NZ_RSFE01000001.1"/>
</dbReference>
<feature type="domain" description="Outer membrane protein beta-barrel" evidence="3">
    <location>
        <begin position="9"/>
        <end position="185"/>
    </location>
</feature>
<reference evidence="4 5" key="1">
    <citation type="submission" date="2018-12" db="EMBL/GenBank/DDBJ databases">
        <authorList>
            <person name="Li A."/>
            <person name="Zhang M."/>
            <person name="Zhu H."/>
        </authorList>
    </citation>
    <scope>NUCLEOTIDE SEQUENCE [LARGE SCALE GENOMIC DNA]</scope>
    <source>
        <strain evidence="4 5">R04H25</strain>
    </source>
</reference>
<name>A0A443Z7W7_9GAMM</name>
<keyword evidence="1 2" id="KW-0732">Signal</keyword>
<evidence type="ECO:0000313" key="4">
    <source>
        <dbReference type="EMBL" id="RWU12961.1"/>
    </source>
</evidence>
<feature type="chain" id="PRO_5019214133" evidence="2">
    <location>
        <begin position="23"/>
        <end position="203"/>
    </location>
</feature>
<dbReference type="Gene3D" id="2.40.160.20">
    <property type="match status" value="1"/>
</dbReference>
<organism evidence="4 5">
    <name type="scientific">Pseudidiomarina gelatinasegens</name>
    <dbReference type="NCBI Taxonomy" id="2487740"/>
    <lineage>
        <taxon>Bacteria</taxon>
        <taxon>Pseudomonadati</taxon>
        <taxon>Pseudomonadota</taxon>
        <taxon>Gammaproteobacteria</taxon>
        <taxon>Alteromonadales</taxon>
        <taxon>Idiomarinaceae</taxon>
        <taxon>Pseudidiomarina</taxon>
    </lineage>
</organism>
<dbReference type="InterPro" id="IPR011250">
    <property type="entry name" value="OMP/PagP_B-barrel"/>
</dbReference>
<feature type="signal peptide" evidence="2">
    <location>
        <begin position="1"/>
        <end position="22"/>
    </location>
</feature>
<dbReference type="OrthoDB" id="6241169at2"/>
<evidence type="ECO:0000256" key="2">
    <source>
        <dbReference type="SAM" id="SignalP"/>
    </source>
</evidence>
<protein>
    <submittedName>
        <fullName evidence="4">Porin family protein</fullName>
    </submittedName>
</protein>